<organism evidence="1 2">
    <name type="scientific">Aquimarina gracilis</name>
    <dbReference type="NCBI Taxonomy" id="874422"/>
    <lineage>
        <taxon>Bacteria</taxon>
        <taxon>Pseudomonadati</taxon>
        <taxon>Bacteroidota</taxon>
        <taxon>Flavobacteriia</taxon>
        <taxon>Flavobacteriales</taxon>
        <taxon>Flavobacteriaceae</taxon>
        <taxon>Aquimarina</taxon>
    </lineage>
</organism>
<evidence type="ECO:0000313" key="2">
    <source>
        <dbReference type="Proteomes" id="UP001327027"/>
    </source>
</evidence>
<evidence type="ECO:0008006" key="3">
    <source>
        <dbReference type="Google" id="ProtNLM"/>
    </source>
</evidence>
<comment type="caution">
    <text evidence="1">The sequence shown here is derived from an EMBL/GenBank/DDBJ whole genome shotgun (WGS) entry which is preliminary data.</text>
</comment>
<sequence>MKLSLNDLQASECIETLDQKELNKVHGGNSIGIGYAISWGVAKVAGWFDDSDEYVAYDPCDPLAAE</sequence>
<name>A0ABU5ZTW3_9FLAO</name>
<evidence type="ECO:0000313" key="1">
    <source>
        <dbReference type="EMBL" id="MEB3344827.1"/>
    </source>
</evidence>
<reference evidence="1 2" key="1">
    <citation type="journal article" date="2013" name="Int. J. Syst. Evol. Microbiol.">
        <title>Aquimarina gracilis sp. nov., isolated from the gut microflora of a mussel, Mytilus coruscus, and emended description of Aquimarina spongiae.</title>
        <authorList>
            <person name="Park S.C."/>
            <person name="Choe H.N."/>
            <person name="Baik K.S."/>
            <person name="Seong C.N."/>
        </authorList>
    </citation>
    <scope>NUCLEOTIDE SEQUENCE [LARGE SCALE GENOMIC DNA]</scope>
    <source>
        <strain evidence="1 2">PSC32</strain>
    </source>
</reference>
<protein>
    <recommendedName>
        <fullName evidence="3">Lactobin A/cerein 7B family class IIb bacteriocin</fullName>
    </recommendedName>
</protein>
<gene>
    <name evidence="1" type="ORF">U6A24_05115</name>
</gene>
<dbReference type="RefSeq" id="WP_324178865.1">
    <property type="nucleotide sequence ID" value="NZ_BAABAW010000003.1"/>
</dbReference>
<dbReference type="EMBL" id="JAYKLX010000002">
    <property type="protein sequence ID" value="MEB3344827.1"/>
    <property type="molecule type" value="Genomic_DNA"/>
</dbReference>
<accession>A0ABU5ZTW3</accession>
<dbReference type="Proteomes" id="UP001327027">
    <property type="component" value="Unassembled WGS sequence"/>
</dbReference>
<keyword evidence="2" id="KW-1185">Reference proteome</keyword>
<proteinExistence type="predicted"/>